<feature type="domain" description="ImpA N-terminal" evidence="2">
    <location>
        <begin position="8"/>
        <end position="136"/>
    </location>
</feature>
<reference evidence="3 4" key="1">
    <citation type="submission" date="2013-12" db="EMBL/GenBank/DDBJ databases">
        <title>Complete genome sequence of Rhizobium etli bv. mimosae IE4771.</title>
        <authorList>
            <person name="Bustos P."/>
            <person name="Santamaria R.I."/>
            <person name="Lozano L."/>
            <person name="Ormeno-Orrillo E."/>
            <person name="Rogel M.A."/>
            <person name="Romero D."/>
            <person name="Cevallos M.A."/>
            <person name="Martinez-Romero E."/>
            <person name="Gonzalez V."/>
        </authorList>
    </citation>
    <scope>NUCLEOTIDE SEQUENCE [LARGE SCALE GENOMIC DNA]</scope>
    <source>
        <strain evidence="3 4">IE4771</strain>
        <plasmid evidence="4">Plasmid pRetIE4771d</plasmid>
    </source>
</reference>
<dbReference type="AlphaFoldDB" id="A0A060IBQ5"/>
<dbReference type="PANTHER" id="PTHR37951:SF1">
    <property type="entry name" value="TYPE VI SECRETION SYSTEM COMPONENT TSSA1"/>
    <property type="match status" value="1"/>
</dbReference>
<feature type="compositionally biased region" description="Basic and acidic residues" evidence="1">
    <location>
        <begin position="272"/>
        <end position="281"/>
    </location>
</feature>
<feature type="compositionally biased region" description="Low complexity" evidence="1">
    <location>
        <begin position="283"/>
        <end position="302"/>
    </location>
</feature>
<geneLocation type="plasmid" evidence="3 4">
    <name>pRetIE4771d</name>
</geneLocation>
<dbReference type="EMBL" id="CP006990">
    <property type="protein sequence ID" value="AIC31172.1"/>
    <property type="molecule type" value="Genomic_DNA"/>
</dbReference>
<dbReference type="Pfam" id="PF06812">
    <property type="entry name" value="ImpA_N"/>
    <property type="match status" value="1"/>
</dbReference>
<gene>
    <name evidence="3" type="ORF">IE4771_PD00618</name>
</gene>
<feature type="region of interest" description="Disordered" evidence="1">
    <location>
        <begin position="268"/>
        <end position="310"/>
    </location>
</feature>
<accession>A0A060IBQ5</accession>
<dbReference type="HOGENOM" id="CLU_060104_0_0_5"/>
<dbReference type="KEGG" id="rei:IE4771_PD00618"/>
<protein>
    <submittedName>
        <fullName evidence="3">Type VI secretion system-associated ImpA family protein</fullName>
    </submittedName>
</protein>
<organism evidence="3 4">
    <name type="scientific">Rhizobium etli bv. mimosae str. IE4771</name>
    <dbReference type="NCBI Taxonomy" id="1432050"/>
    <lineage>
        <taxon>Bacteria</taxon>
        <taxon>Pseudomonadati</taxon>
        <taxon>Pseudomonadota</taxon>
        <taxon>Alphaproteobacteria</taxon>
        <taxon>Hyphomicrobiales</taxon>
        <taxon>Rhizobiaceae</taxon>
        <taxon>Rhizobium/Agrobacterium group</taxon>
        <taxon>Rhizobium</taxon>
    </lineage>
</organism>
<name>A0A060IBQ5_RHIET</name>
<proteinExistence type="predicted"/>
<dbReference type="RefSeq" id="WP_040142269.1">
    <property type="nucleotide sequence ID" value="NZ_CP006990.1"/>
</dbReference>
<dbReference type="PANTHER" id="PTHR37951">
    <property type="entry name" value="CYTOPLASMIC PROTEIN-RELATED"/>
    <property type="match status" value="1"/>
</dbReference>
<evidence type="ECO:0000313" key="4">
    <source>
        <dbReference type="Proteomes" id="UP000027180"/>
    </source>
</evidence>
<dbReference type="OrthoDB" id="9771118at2"/>
<dbReference type="InterPro" id="IPR010657">
    <property type="entry name" value="ImpA_N"/>
</dbReference>
<keyword evidence="3" id="KW-0614">Plasmid</keyword>
<evidence type="ECO:0000259" key="2">
    <source>
        <dbReference type="Pfam" id="PF06812"/>
    </source>
</evidence>
<dbReference type="InterPro" id="IPR017740">
    <property type="entry name" value="TssA-like"/>
</dbReference>
<evidence type="ECO:0000256" key="1">
    <source>
        <dbReference type="SAM" id="MobiDB-lite"/>
    </source>
</evidence>
<dbReference type="NCBIfam" id="TIGR03363">
    <property type="entry name" value="VI_chp_8"/>
    <property type="match status" value="1"/>
</dbReference>
<sequence>MFDSALWLNPINGDNPSGESLRNDGRFHELERLVQPQIEISRDERNNPVARTEVPVDWSIVLRKSEELRAHGRDLRLLVIVTRALANERGLAGLAEGLNLIGQTFDMHWQTMHPELRDGLPPREAALRRINALIQLQNDKDGLLGDLRKMTFFTPRGAGPVTGRDLERGAVDSRTVLNEAAPGLSAAEKASLVSEHDQLVNRVRFGCAAFAEQAPDEAAALAADARAAAAALEAAEQSLNLQIGGDLRVTLPDLSRFLQRVAATLERAKRHAQQESPKEDTAGGEPAPAAATSAAADQAPSGPATVFPSRLSSRDEVTRCIDLIIAFYDRTEPSSPIPHLARRIKRMVPMDFLELMEDLAPSGLKEFRLLAGVSESKKPAPGTKGDQQ</sequence>
<dbReference type="Proteomes" id="UP000027180">
    <property type="component" value="Plasmid pRetIE4771d"/>
</dbReference>
<evidence type="ECO:0000313" key="3">
    <source>
        <dbReference type="EMBL" id="AIC31172.1"/>
    </source>
</evidence>